<dbReference type="InterPro" id="IPR021845">
    <property type="entry name" value="DUF3440"/>
</dbReference>
<dbReference type="CDD" id="cd23947">
    <property type="entry name" value="PAPS_reductase-like_YbdN"/>
    <property type="match status" value="1"/>
</dbReference>
<sequence>MKKTRHIDVWEATRRRLDVIHRDFDNRVLAFSGGKDSGVMLNTTLAYMREHGITKKLTVVHFDYEAQYQATTDYVTEVMTSNLDLIDPVWICLPMAVISEVSMYQSHWKPWDPELQDIWVRPLPDAPGVIHTGNVPEGFPTFDGVWDYTFQEQVSRWLHRRAGAERTAVLVGIRTQESLHRQGAIHREDKHAMWQSYRWTTKLSDGVYNAYPIHDWDVEDVWTANGDHQWSYNELYDYFHLVGVPLHDMRVASPFRGEGQENLKLYREIEPDTWGRLVGRVNGANFTAIYGGTGAMGAKNVKLPEGHTWKSYAVFLWKTLPEERRAEMLPKIRTTMRYWTVTGGALTEGTAANLRENPPDDAEVEFLGAPKDNRKRKTPMEIVRFSRYPDDLSGRGPAAEIPDWRRMAICFLRNDWQLKGMGFGQSKIRHTQRVQALEKLKETL</sequence>
<dbReference type="SUPFAM" id="SSF52402">
    <property type="entry name" value="Adenine nucleotide alpha hydrolases-like"/>
    <property type="match status" value="1"/>
</dbReference>
<dbReference type="Pfam" id="PF01507">
    <property type="entry name" value="PAPS_reduct"/>
    <property type="match status" value="1"/>
</dbReference>
<evidence type="ECO:0000313" key="3">
    <source>
        <dbReference type="Proteomes" id="UP001291653"/>
    </source>
</evidence>
<dbReference type="Pfam" id="PF11922">
    <property type="entry name" value="DUF3440"/>
    <property type="match status" value="1"/>
</dbReference>
<accession>A0ABQ5P6F5</accession>
<protein>
    <submittedName>
        <fullName evidence="2">DUF3440 domain-containing protein</fullName>
    </submittedName>
</protein>
<dbReference type="InterPro" id="IPR014729">
    <property type="entry name" value="Rossmann-like_a/b/a_fold"/>
</dbReference>
<dbReference type="PANTHER" id="PTHR30083:SF0">
    <property type="entry name" value="3'-PHOSPHOADENOSINE 5'-PHOSPHOSULFATE SULFOTRANSFERASE (PAPS REDUCTASE)_FAD SYNTHETASE"/>
    <property type="match status" value="1"/>
</dbReference>
<dbReference type="Gene3D" id="3.40.50.620">
    <property type="entry name" value="HUPs"/>
    <property type="match status" value="1"/>
</dbReference>
<dbReference type="Proteomes" id="UP001291653">
    <property type="component" value="Unassembled WGS sequence"/>
</dbReference>
<proteinExistence type="predicted"/>
<reference evidence="2 3" key="1">
    <citation type="submission" date="2022-10" db="EMBL/GenBank/DDBJ databases">
        <title>Draft genome sequence of Streptomyces sp. YSPA8.</title>
        <authorList>
            <person name="Moriuchi R."/>
            <person name="Dohra H."/>
            <person name="Yamamura H."/>
            <person name="Kodani S."/>
        </authorList>
    </citation>
    <scope>NUCLEOTIDE SEQUENCE [LARGE SCALE GENOMIC DNA]</scope>
    <source>
        <strain evidence="2 3">YSPA8</strain>
    </source>
</reference>
<dbReference type="PANTHER" id="PTHR30083">
    <property type="entry name" value="TRANSCRIPTIONAL REGULATOR-RELATED"/>
    <property type="match status" value="1"/>
</dbReference>
<dbReference type="EMBL" id="BSBI01000013">
    <property type="protein sequence ID" value="GLF98173.1"/>
    <property type="molecule type" value="Genomic_DNA"/>
</dbReference>
<comment type="caution">
    <text evidence="2">The sequence shown here is derived from an EMBL/GenBank/DDBJ whole genome shotgun (WGS) entry which is preliminary data.</text>
</comment>
<organism evidence="2 3">
    <name type="scientific">Streptomyces yaizuensis</name>
    <dbReference type="NCBI Taxonomy" id="2989713"/>
    <lineage>
        <taxon>Bacteria</taxon>
        <taxon>Bacillati</taxon>
        <taxon>Actinomycetota</taxon>
        <taxon>Actinomycetes</taxon>
        <taxon>Kitasatosporales</taxon>
        <taxon>Streptomycetaceae</taxon>
        <taxon>Streptomyces</taxon>
    </lineage>
</organism>
<dbReference type="InterPro" id="IPR002500">
    <property type="entry name" value="PAPS_reduct_dom"/>
</dbReference>
<feature type="domain" description="Phosphoadenosine phosphosulphate reductase" evidence="1">
    <location>
        <begin position="164"/>
        <end position="237"/>
    </location>
</feature>
<name>A0ABQ5P6F5_9ACTN</name>
<gene>
    <name evidence="2" type="ORF">SYYSPA8_27770</name>
</gene>
<evidence type="ECO:0000313" key="2">
    <source>
        <dbReference type="EMBL" id="GLF98173.1"/>
    </source>
</evidence>
<evidence type="ECO:0000259" key="1">
    <source>
        <dbReference type="Pfam" id="PF01507"/>
    </source>
</evidence>
<dbReference type="RefSeq" id="WP_323450159.1">
    <property type="nucleotide sequence ID" value="NZ_BSBI01000013.1"/>
</dbReference>
<keyword evidence="3" id="KW-1185">Reference proteome</keyword>